<dbReference type="PANTHER" id="PTHR43279">
    <property type="entry name" value="CATECHOL-2,3-DIOXYGENASE"/>
    <property type="match status" value="1"/>
</dbReference>
<evidence type="ECO:0000313" key="3">
    <source>
        <dbReference type="Proteomes" id="UP001596056"/>
    </source>
</evidence>
<dbReference type="Pfam" id="PF00903">
    <property type="entry name" value="Glyoxalase"/>
    <property type="match status" value="2"/>
</dbReference>
<dbReference type="SUPFAM" id="SSF54593">
    <property type="entry name" value="Glyoxalase/Bleomycin resistance protein/Dihydroxybiphenyl dioxygenase"/>
    <property type="match status" value="2"/>
</dbReference>
<dbReference type="Gene3D" id="3.10.180.10">
    <property type="entry name" value="2,3-Dihydroxybiphenyl 1,2-Dioxygenase, domain 1"/>
    <property type="match status" value="2"/>
</dbReference>
<proteinExistence type="predicted"/>
<organism evidence="2 3">
    <name type="scientific">Rubellimicrobium aerolatum</name>
    <dbReference type="NCBI Taxonomy" id="490979"/>
    <lineage>
        <taxon>Bacteria</taxon>
        <taxon>Pseudomonadati</taxon>
        <taxon>Pseudomonadota</taxon>
        <taxon>Alphaproteobacteria</taxon>
        <taxon>Rhodobacterales</taxon>
        <taxon>Roseobacteraceae</taxon>
        <taxon>Rubellimicrobium</taxon>
    </lineage>
</organism>
<protein>
    <submittedName>
        <fullName evidence="2">VOC family protein</fullName>
    </submittedName>
</protein>
<name>A0ABW0SG55_9RHOB</name>
<evidence type="ECO:0000313" key="2">
    <source>
        <dbReference type="EMBL" id="MFC5567988.1"/>
    </source>
</evidence>
<sequence>MSTASAPLEIGRVALVVNDLAAVRDFYQRVIGLGHLGDGEGVALLGAGDRVLLELREDRAARRASRREAGLFHTAFLLPDRAGLGRWLRHVAEAQVAVQGASDHLVSEAVYLADPEGNGIEVYADRPREDWPREGGRIRMDTLPMDVPGVAAAADGPWTGAPEGTVVGHVHLQVGDVGEAEGFYHGVLGFDVVTHYPGASFLGSGGYHHHLGANVWNSRGARGRAFPATGLAAVEIVAEGAAHEALVARVGGAEVADPWGTPIRLSRKEG</sequence>
<accession>A0ABW0SG55</accession>
<feature type="domain" description="VOC" evidence="1">
    <location>
        <begin position="9"/>
        <end position="125"/>
    </location>
</feature>
<dbReference type="PROSITE" id="PS51819">
    <property type="entry name" value="VOC"/>
    <property type="match status" value="1"/>
</dbReference>
<dbReference type="InterPro" id="IPR029068">
    <property type="entry name" value="Glyas_Bleomycin-R_OHBP_Dase"/>
</dbReference>
<dbReference type="EMBL" id="JBHSNA010000023">
    <property type="protein sequence ID" value="MFC5567988.1"/>
    <property type="molecule type" value="Genomic_DNA"/>
</dbReference>
<keyword evidence="3" id="KW-1185">Reference proteome</keyword>
<dbReference type="Proteomes" id="UP001596056">
    <property type="component" value="Unassembled WGS sequence"/>
</dbReference>
<dbReference type="PANTHER" id="PTHR43279:SF1">
    <property type="entry name" value="CATECHOL-2,3-DIOXYGENASE"/>
    <property type="match status" value="1"/>
</dbReference>
<reference evidence="3" key="1">
    <citation type="journal article" date="2019" name="Int. J. Syst. Evol. Microbiol.">
        <title>The Global Catalogue of Microorganisms (GCM) 10K type strain sequencing project: providing services to taxonomists for standard genome sequencing and annotation.</title>
        <authorList>
            <consortium name="The Broad Institute Genomics Platform"/>
            <consortium name="The Broad Institute Genome Sequencing Center for Infectious Disease"/>
            <person name="Wu L."/>
            <person name="Ma J."/>
        </authorList>
    </citation>
    <scope>NUCLEOTIDE SEQUENCE [LARGE SCALE GENOMIC DNA]</scope>
    <source>
        <strain evidence="3">KACC 11588</strain>
    </source>
</reference>
<gene>
    <name evidence="2" type="ORF">ACFPOC_16375</name>
</gene>
<comment type="caution">
    <text evidence="2">The sequence shown here is derived from an EMBL/GenBank/DDBJ whole genome shotgun (WGS) entry which is preliminary data.</text>
</comment>
<evidence type="ECO:0000259" key="1">
    <source>
        <dbReference type="PROSITE" id="PS51819"/>
    </source>
</evidence>
<dbReference type="RefSeq" id="WP_209842870.1">
    <property type="nucleotide sequence ID" value="NZ_JAGGJP010000020.1"/>
</dbReference>
<dbReference type="InterPro" id="IPR004360">
    <property type="entry name" value="Glyas_Fos-R_dOase_dom"/>
</dbReference>
<dbReference type="InterPro" id="IPR037523">
    <property type="entry name" value="VOC_core"/>
</dbReference>